<feature type="compositionally biased region" description="Low complexity" evidence="4">
    <location>
        <begin position="634"/>
        <end position="643"/>
    </location>
</feature>
<feature type="region of interest" description="Disordered" evidence="4">
    <location>
        <begin position="1225"/>
        <end position="1288"/>
    </location>
</feature>
<protein>
    <recommendedName>
        <fullName evidence="7">WD40 repeat domain-containing protein</fullName>
    </recommendedName>
</protein>
<dbReference type="Proteomes" id="UP000282926">
    <property type="component" value="Unassembled WGS sequence"/>
</dbReference>
<evidence type="ECO:0000256" key="4">
    <source>
        <dbReference type="SAM" id="MobiDB-lite"/>
    </source>
</evidence>
<reference evidence="5 6" key="1">
    <citation type="submission" date="2019-01" db="EMBL/GenBank/DDBJ databases">
        <title>Lujinxingia litoralis gen. nov., sp. nov. and Lujinxingia sediminis gen. nov., sp. nov., new members in the order Bradymonadales, isolated from coastal sediment.</title>
        <authorList>
            <person name="Li C.-M."/>
        </authorList>
    </citation>
    <scope>NUCLEOTIDE SEQUENCE [LARGE SCALE GENOMIC DNA]</scope>
    <source>
        <strain evidence="5 6">SEH01</strain>
    </source>
</reference>
<dbReference type="InterPro" id="IPR001680">
    <property type="entry name" value="WD40_rpt"/>
</dbReference>
<evidence type="ECO:0000256" key="1">
    <source>
        <dbReference type="ARBA" id="ARBA00022574"/>
    </source>
</evidence>
<feature type="region of interest" description="Disordered" evidence="4">
    <location>
        <begin position="547"/>
        <end position="657"/>
    </location>
</feature>
<feature type="repeat" description="WD" evidence="3">
    <location>
        <begin position="277"/>
        <end position="309"/>
    </location>
</feature>
<feature type="compositionally biased region" description="Basic and acidic residues" evidence="4">
    <location>
        <begin position="753"/>
        <end position="763"/>
    </location>
</feature>
<dbReference type="InterPro" id="IPR036322">
    <property type="entry name" value="WD40_repeat_dom_sf"/>
</dbReference>
<dbReference type="InterPro" id="IPR019775">
    <property type="entry name" value="WD40_repeat_CS"/>
</dbReference>
<feature type="region of interest" description="Disordered" evidence="4">
    <location>
        <begin position="792"/>
        <end position="816"/>
    </location>
</feature>
<keyword evidence="2" id="KW-0677">Repeat</keyword>
<feature type="repeat" description="WD" evidence="3">
    <location>
        <begin position="192"/>
        <end position="233"/>
    </location>
</feature>
<name>A0ABY0CRG5_9DELT</name>
<evidence type="ECO:0008006" key="7">
    <source>
        <dbReference type="Google" id="ProtNLM"/>
    </source>
</evidence>
<dbReference type="EMBL" id="SADD01000007">
    <property type="protein sequence ID" value="RVU43155.1"/>
    <property type="molecule type" value="Genomic_DNA"/>
</dbReference>
<dbReference type="RefSeq" id="WP_127780554.1">
    <property type="nucleotide sequence ID" value="NZ_SADD01000007.1"/>
</dbReference>
<sequence length="1641" mass="173048">MVQRPLYAHDPESSLFAMAVGSSPVQIWRARPDTAAGEVPREEEAAGELRLDGVGQVVGLALEGQVLVTVLSGGEVAGWDLSELMEEGSEAAVRSLWRVDTGLRLVCAAHHRGNSHRLQLAMGAESGQVLLLGLRGESAPKLARGAVHRDKIEVLSFAQDGTCLASSARDRLIAIWSTQLGEEGELNLVRELRGSGGWPLALAFSDDHRRLASGCMDNGVYLWDLEAEEPLEAVRFDHAGWVDDVCWAGGDAVIISASWDNCVGVFGATPLKPRFLMGFHADYVVRLMAVPRTTLVVAASYDGRLTVWDWALGQLEGVLSGHADWVTEMVWLGRGRLASLSSDRTARIWSLKTMRCEVVLGRAPVERFELGGRFDLASFGVGTESSHAGLAGDEAELATATVRRFDGRGERWQDGVHRTALAMMDDAIDSARSVFAQDSEGARPGAGSEVLEHSTPSGGSDGVSAVERFDGEDEAASVADVEGGGSGYLSEKIGESVEGDGESQSDAPVESDSLDELDAELDAIEDALDALSEVGEVGKADSWLNTWSNEHPDSGTFDRPATSPLVSTMSADEPDISPGAAIRESGPLSEPEGVRELTDAGLMVASADSESMPEQAPEDDDGELAAPAEPPASAPVASVHGAAQAESGPSDAAFSSRFKPAADSPLVMDAARAGLSDLVRDAISKIVETEPSQPEESEESAEGDDGGGVAAARDAVEPVLTSPATLPPEPEPPKAVKRSLRARLKAVSLKLKQEEAERAEQQMKGESAAAADSESRLLDIMGEAFDLPSEAVRGPGAKAASPAAMPKPMGVDPNYNPVPVKPGDAIADLVPDELAFDEVFGAFGGEEGQAVQPGREDSPGEVVPEASASDAVEGGLPGGDEADEVSAGEEANARSKGRRQDVVSESVVPGQRVVAATSLQGDSAPSEVDEDSPEASGADSTHELRVAEVEALAAAAEMDEDGASVTSPGIAALQDDALTGRVEVHPEVAASVSGEEAVGTDQRDGNDERDARMPFREATGGESAGEHGPAMERADVLAVDERPGEVSGARTLTSFLGSAVRDEAVRDDEDVARWPTASSEARWDTVDPLKVEQEQEDRVDAWEGATQMLDADALPPVASSAPWAEERNFHRTARRGAPAREGAEPAVSGEEMTPIFEVEDDDPVAPRADSIVEESGAEESGAEVDEAYGNSTQMWGGLFHAPGGVRDPGPGQELTQVQDVSAFARREKTHGRGPGASEAEAPRRDRFSEPVRGMLRSEEALPEMTLGDASTSAQSVPEPLMGPADSEVSSRLQPGRAARTDELVVPEVAAASREKGAQRLSLSLEEFWDRATAAAPGMAILKRKVGALGDYAPARQLRVEERGPLLLASVESGRRMALCGGSRDLTLWQARGELEMMFEVKGPLVALSFLGDEASLCGVAESGELWMWMLPRAALGKASRVAEATIATGDTALRCAAIDVAARRVLTGNEEGRVRLWNVASGQCVGRLAPHGSPVTAVAFGTRGAISASADGQVRFWNAQGFLIDQLEGQGRVTALATFEGEVAWVEASGAVRVMRQGDSRARKLKGHHGEGRALAYREDGYLVTGGEDGRMLIYAPGGSEPVQEVQVPAPIHALSLSARRLVCACEGGAVYIFERERRRR</sequence>
<keyword evidence="1 3" id="KW-0853">WD repeat</keyword>
<evidence type="ECO:0000256" key="3">
    <source>
        <dbReference type="PROSITE-ProRule" id="PRU00221"/>
    </source>
</evidence>
<comment type="caution">
    <text evidence="5">The sequence shown here is derived from an EMBL/GenBank/DDBJ whole genome shotgun (WGS) entry which is preliminary data.</text>
</comment>
<feature type="compositionally biased region" description="Low complexity" evidence="4">
    <location>
        <begin position="794"/>
        <end position="810"/>
    </location>
</feature>
<gene>
    <name evidence="5" type="ORF">EA187_13155</name>
</gene>
<dbReference type="SMART" id="SM00320">
    <property type="entry name" value="WD40"/>
    <property type="match status" value="9"/>
</dbReference>
<feature type="region of interest" description="Disordered" evidence="4">
    <location>
        <begin position="988"/>
        <end position="1034"/>
    </location>
</feature>
<dbReference type="PROSITE" id="PS50082">
    <property type="entry name" value="WD_REPEATS_2"/>
    <property type="match status" value="5"/>
</dbReference>
<feature type="region of interest" description="Disordered" evidence="4">
    <location>
        <begin position="753"/>
        <end position="774"/>
    </location>
</feature>
<dbReference type="SUPFAM" id="SSF50978">
    <property type="entry name" value="WD40 repeat-like"/>
    <property type="match status" value="2"/>
</dbReference>
<feature type="repeat" description="WD" evidence="3">
    <location>
        <begin position="1488"/>
        <end position="1518"/>
    </location>
</feature>
<feature type="compositionally biased region" description="Basic and acidic residues" evidence="4">
    <location>
        <begin position="1240"/>
        <end position="1259"/>
    </location>
</feature>
<feature type="repeat" description="WD" evidence="3">
    <location>
        <begin position="145"/>
        <end position="186"/>
    </location>
</feature>
<dbReference type="PANTHER" id="PTHR19848:SF8">
    <property type="entry name" value="F-BOX AND WD REPEAT DOMAIN CONTAINING 7"/>
    <property type="match status" value="1"/>
</dbReference>
<dbReference type="InterPro" id="IPR015943">
    <property type="entry name" value="WD40/YVTN_repeat-like_dom_sf"/>
</dbReference>
<feature type="region of interest" description="Disordered" evidence="4">
    <location>
        <begin position="844"/>
        <end position="945"/>
    </location>
</feature>
<evidence type="ECO:0000256" key="2">
    <source>
        <dbReference type="ARBA" id="ARBA00022737"/>
    </source>
</evidence>
<feature type="region of interest" description="Disordered" evidence="4">
    <location>
        <begin position="684"/>
        <end position="739"/>
    </location>
</feature>
<dbReference type="PANTHER" id="PTHR19848">
    <property type="entry name" value="WD40 REPEAT PROTEIN"/>
    <property type="match status" value="1"/>
</dbReference>
<dbReference type="Gene3D" id="2.130.10.10">
    <property type="entry name" value="YVTN repeat-like/Quinoprotein amine dehydrogenase"/>
    <property type="match status" value="4"/>
</dbReference>
<dbReference type="Pfam" id="PF00400">
    <property type="entry name" value="WD40"/>
    <property type="match status" value="4"/>
</dbReference>
<dbReference type="PROSITE" id="PS00678">
    <property type="entry name" value="WD_REPEATS_1"/>
    <property type="match status" value="1"/>
</dbReference>
<feature type="repeat" description="WD" evidence="3">
    <location>
        <begin position="319"/>
        <end position="359"/>
    </location>
</feature>
<accession>A0ABY0CRG5</accession>
<proteinExistence type="predicted"/>
<keyword evidence="6" id="KW-1185">Reference proteome</keyword>
<evidence type="ECO:0000313" key="5">
    <source>
        <dbReference type="EMBL" id="RVU43155.1"/>
    </source>
</evidence>
<feature type="compositionally biased region" description="Basic and acidic residues" evidence="4">
    <location>
        <begin position="1001"/>
        <end position="1015"/>
    </location>
</feature>
<evidence type="ECO:0000313" key="6">
    <source>
        <dbReference type="Proteomes" id="UP000282926"/>
    </source>
</evidence>
<feature type="region of interest" description="Disordered" evidence="4">
    <location>
        <begin position="438"/>
        <end position="513"/>
    </location>
</feature>
<feature type="compositionally biased region" description="Acidic residues" evidence="4">
    <location>
        <begin position="693"/>
        <end position="705"/>
    </location>
</feature>
<organism evidence="5 6">
    <name type="scientific">Lujinxingia sediminis</name>
    <dbReference type="NCBI Taxonomy" id="2480984"/>
    <lineage>
        <taxon>Bacteria</taxon>
        <taxon>Deltaproteobacteria</taxon>
        <taxon>Bradymonadales</taxon>
        <taxon>Lujinxingiaceae</taxon>
        <taxon>Lujinxingia</taxon>
    </lineage>
</organism>